<dbReference type="EMBL" id="MT905080">
    <property type="protein sequence ID" value="QOD42481.1"/>
    <property type="molecule type" value="mRNA"/>
</dbReference>
<dbReference type="InterPro" id="IPR011029">
    <property type="entry name" value="DEATH-like_dom_sf"/>
</dbReference>
<dbReference type="SUPFAM" id="SSF47986">
    <property type="entry name" value="DEATH domain"/>
    <property type="match status" value="1"/>
</dbReference>
<reference evidence="2" key="1">
    <citation type="submission" date="2020-08" db="EMBL/GenBank/DDBJ databases">
        <authorList>
            <person name="Li Y."/>
            <person name="Montmayeur A."/>
            <person name="Queen K."/>
            <person name="Zhang J."/>
            <person name="Tao Y."/>
            <person name="Uehara A."/>
            <person name="Paden C.R."/>
            <person name="Wang H."/>
            <person name="Tong S."/>
        </authorList>
    </citation>
    <scope>NUCLEOTIDE SEQUENCE</scope>
</reference>
<gene>
    <name evidence="2" type="primary">NOD2</name>
</gene>
<evidence type="ECO:0000313" key="2">
    <source>
        <dbReference type="EMBL" id="QOD42481.1"/>
    </source>
</evidence>
<evidence type="ECO:0000259" key="1">
    <source>
        <dbReference type="PROSITE" id="PS50209"/>
    </source>
</evidence>
<dbReference type="Pfam" id="PF00619">
    <property type="entry name" value="CARD"/>
    <property type="match status" value="1"/>
</dbReference>
<protein>
    <submittedName>
        <fullName evidence="2">Nucleotide-binding oligomerization domain 2 splicing variant type 2</fullName>
    </submittedName>
</protein>
<dbReference type="AlphaFoldDB" id="A0A7L7YYD5"/>
<proteinExistence type="evidence at transcript level"/>
<sequence length="187" mass="20534">MTAHQLILKQRAELLAVMCGGGSAEPLDCVLDLLLAWEILVWEDYLCIRVAEKPLCSNVRQLLDVMYDKGEDACSLLLAAMNQVLPEEQKAGLCFGKECAVVGKNRPDTATLTLLADRPVLVRKLRDNIDGALNALLTTGCFTIKDCDAVQLPVYTPSQQVTCLNTTLIHSCFLCVIKSLKFSVPHD</sequence>
<organism evidence="2">
    <name type="scientific">Schizothorax prenanti</name>
    <name type="common">Oreinus prenanti</name>
    <dbReference type="NCBI Taxonomy" id="75362"/>
    <lineage>
        <taxon>Eukaryota</taxon>
        <taxon>Metazoa</taxon>
        <taxon>Chordata</taxon>
        <taxon>Craniata</taxon>
        <taxon>Vertebrata</taxon>
        <taxon>Euteleostomi</taxon>
        <taxon>Actinopterygii</taxon>
        <taxon>Neopterygii</taxon>
        <taxon>Teleostei</taxon>
        <taxon>Ostariophysi</taxon>
        <taxon>Cypriniformes</taxon>
        <taxon>Cyprinidae</taxon>
        <taxon>Schizothoracinae</taxon>
        <taxon>Schizothorax</taxon>
    </lineage>
</organism>
<dbReference type="GO" id="GO:0042981">
    <property type="term" value="P:regulation of apoptotic process"/>
    <property type="evidence" value="ECO:0007669"/>
    <property type="project" value="InterPro"/>
</dbReference>
<accession>A0A7L7YYD5</accession>
<name>A0A7L7YYD5_SCHPR</name>
<dbReference type="InterPro" id="IPR001315">
    <property type="entry name" value="CARD"/>
</dbReference>
<dbReference type="Gene3D" id="1.10.533.10">
    <property type="entry name" value="Death Domain, Fas"/>
    <property type="match status" value="1"/>
</dbReference>
<feature type="domain" description="CARD" evidence="1">
    <location>
        <begin position="1"/>
        <end position="83"/>
    </location>
</feature>
<dbReference type="PROSITE" id="PS50209">
    <property type="entry name" value="CARD"/>
    <property type="match status" value="1"/>
</dbReference>